<feature type="region of interest" description="Disordered" evidence="1">
    <location>
        <begin position="531"/>
        <end position="589"/>
    </location>
</feature>
<feature type="region of interest" description="Disordered" evidence="1">
    <location>
        <begin position="140"/>
        <end position="170"/>
    </location>
</feature>
<evidence type="ECO:0000313" key="3">
    <source>
        <dbReference type="Proteomes" id="UP000559256"/>
    </source>
</evidence>
<organism evidence="2 3">
    <name type="scientific">Tetrapyrgos nigripes</name>
    <dbReference type="NCBI Taxonomy" id="182062"/>
    <lineage>
        <taxon>Eukaryota</taxon>
        <taxon>Fungi</taxon>
        <taxon>Dikarya</taxon>
        <taxon>Basidiomycota</taxon>
        <taxon>Agaricomycotina</taxon>
        <taxon>Agaricomycetes</taxon>
        <taxon>Agaricomycetidae</taxon>
        <taxon>Agaricales</taxon>
        <taxon>Marasmiineae</taxon>
        <taxon>Marasmiaceae</taxon>
        <taxon>Tetrapyrgos</taxon>
    </lineage>
</organism>
<feature type="compositionally biased region" description="Acidic residues" evidence="1">
    <location>
        <begin position="425"/>
        <end position="453"/>
    </location>
</feature>
<proteinExistence type="predicted"/>
<feature type="compositionally biased region" description="Basic and acidic residues" evidence="1">
    <location>
        <begin position="340"/>
        <end position="349"/>
    </location>
</feature>
<feature type="compositionally biased region" description="Gly residues" evidence="1">
    <location>
        <begin position="531"/>
        <end position="543"/>
    </location>
</feature>
<feature type="region of interest" description="Disordered" evidence="1">
    <location>
        <begin position="478"/>
        <end position="497"/>
    </location>
</feature>
<dbReference type="Proteomes" id="UP000559256">
    <property type="component" value="Unassembled WGS sequence"/>
</dbReference>
<keyword evidence="3" id="KW-1185">Reference proteome</keyword>
<feature type="compositionally biased region" description="Basic and acidic residues" evidence="1">
    <location>
        <begin position="488"/>
        <end position="497"/>
    </location>
</feature>
<feature type="region of interest" description="Disordered" evidence="1">
    <location>
        <begin position="404"/>
        <end position="457"/>
    </location>
</feature>
<comment type="caution">
    <text evidence="2">The sequence shown here is derived from an EMBL/GenBank/DDBJ whole genome shotgun (WGS) entry which is preliminary data.</text>
</comment>
<feature type="compositionally biased region" description="Gly residues" evidence="1">
    <location>
        <begin position="350"/>
        <end position="359"/>
    </location>
</feature>
<evidence type="ECO:0000256" key="1">
    <source>
        <dbReference type="SAM" id="MobiDB-lite"/>
    </source>
</evidence>
<evidence type="ECO:0000313" key="2">
    <source>
        <dbReference type="EMBL" id="KAF5339908.1"/>
    </source>
</evidence>
<dbReference type="AlphaFoldDB" id="A0A8H5CFN1"/>
<feature type="region of interest" description="Disordered" evidence="1">
    <location>
        <begin position="306"/>
        <end position="369"/>
    </location>
</feature>
<gene>
    <name evidence="2" type="ORF">D9758_015034</name>
</gene>
<reference evidence="2 3" key="1">
    <citation type="journal article" date="2020" name="ISME J.">
        <title>Uncovering the hidden diversity of litter-decomposition mechanisms in mushroom-forming fungi.</title>
        <authorList>
            <person name="Floudas D."/>
            <person name="Bentzer J."/>
            <person name="Ahren D."/>
            <person name="Johansson T."/>
            <person name="Persson P."/>
            <person name="Tunlid A."/>
        </authorList>
    </citation>
    <scope>NUCLEOTIDE SEQUENCE [LARGE SCALE GENOMIC DNA]</scope>
    <source>
        <strain evidence="2 3">CBS 291.85</strain>
    </source>
</reference>
<dbReference type="EMBL" id="JAACJM010000181">
    <property type="protein sequence ID" value="KAF5339908.1"/>
    <property type="molecule type" value="Genomic_DNA"/>
</dbReference>
<sequence>MAITPMLSQLSILSYIHNSPHHPSSPYTFNPIPLSVYSNPIVSKTIHHGQCIFTSFLLEGIGLINRLKPLATLALSTNSLTDRIRNAELREVELWENERCDSQTAARFASVVANAGHDTNASAPSTSRIGRKLSESLAFSSSSSTSPTVKKAKKAAKSNTNTPTSPTWIQTRTRNALLETLAPLPPFALIPPLPASAMGDLVEEGGIEATLELEQKEHKENQNQKRPSLSMLPPKRIFSSLANHIPPNPVASSSSSANHINSISPEITQAIQTFKKGFSKSNLGTERAPWTKGRDGFGGINPLGVGLGSGSGSGNTSTSMGTGTSGGGRRTMSTMSGAHGDGDEVKEDSGGGSGYEAGPGPGPGPAALGPGMISNNLTFSLAPGWKFLETEDWRVDYDAGAGAGASSVGAFKTDKDKVSSPLSIDAEDGRDGDEDGDGDGEDGEDDGGEDEGDFGNRKSGRWLNITFKVGVRKCTRPIGPSHVRQARQSREERQEQWEQEQQRKRKLEISFFIVFGVSVNVDVGFSFGGRGGTGVGGGTGTGRSGVNDQGEDKGWMCGGDEDGFIYTNDAWQNPSPTPYPGSDEEEKVG</sequence>
<name>A0A8H5CFN1_9AGAR</name>
<feature type="compositionally biased region" description="Low complexity" evidence="1">
    <location>
        <begin position="140"/>
        <end position="149"/>
    </location>
</feature>
<dbReference type="OrthoDB" id="74314at2759"/>
<protein>
    <submittedName>
        <fullName evidence="2">Uncharacterized protein</fullName>
    </submittedName>
</protein>
<accession>A0A8H5CFN1</accession>